<feature type="domain" description="Amidase" evidence="2">
    <location>
        <begin position="95"/>
        <end position="498"/>
    </location>
</feature>
<dbReference type="AlphaFoldDB" id="A0A6A4HL34"/>
<dbReference type="InterPro" id="IPR036928">
    <property type="entry name" value="AS_sf"/>
</dbReference>
<dbReference type="Proteomes" id="UP000799118">
    <property type="component" value="Unassembled WGS sequence"/>
</dbReference>
<dbReference type="PROSITE" id="PS00571">
    <property type="entry name" value="AMIDASES"/>
    <property type="match status" value="1"/>
</dbReference>
<organism evidence="3 4">
    <name type="scientific">Gymnopus androsaceus JB14</name>
    <dbReference type="NCBI Taxonomy" id="1447944"/>
    <lineage>
        <taxon>Eukaryota</taxon>
        <taxon>Fungi</taxon>
        <taxon>Dikarya</taxon>
        <taxon>Basidiomycota</taxon>
        <taxon>Agaricomycotina</taxon>
        <taxon>Agaricomycetes</taxon>
        <taxon>Agaricomycetidae</taxon>
        <taxon>Agaricales</taxon>
        <taxon>Marasmiineae</taxon>
        <taxon>Omphalotaceae</taxon>
        <taxon>Gymnopus</taxon>
    </lineage>
</organism>
<dbReference type="Pfam" id="PF01425">
    <property type="entry name" value="Amidase"/>
    <property type="match status" value="1"/>
</dbReference>
<evidence type="ECO:0000259" key="2">
    <source>
        <dbReference type="Pfam" id="PF01425"/>
    </source>
</evidence>
<comment type="similarity">
    <text evidence="1">Belongs to the amidase family.</text>
</comment>
<accession>A0A6A4HL34</accession>
<gene>
    <name evidence="3" type="ORF">BT96DRAFT_957491</name>
</gene>
<keyword evidence="4" id="KW-1185">Reference proteome</keyword>
<dbReference type="PANTHER" id="PTHR11895:SF170">
    <property type="entry name" value="AMIDASE"/>
    <property type="match status" value="1"/>
</dbReference>
<dbReference type="SUPFAM" id="SSF75304">
    <property type="entry name" value="Amidase signature (AS) enzymes"/>
    <property type="match status" value="1"/>
</dbReference>
<dbReference type="InterPro" id="IPR023631">
    <property type="entry name" value="Amidase_dom"/>
</dbReference>
<dbReference type="GO" id="GO:0003824">
    <property type="term" value="F:catalytic activity"/>
    <property type="evidence" value="ECO:0007669"/>
    <property type="project" value="InterPro"/>
</dbReference>
<dbReference type="EMBL" id="ML769478">
    <property type="protein sequence ID" value="KAE9398733.1"/>
    <property type="molecule type" value="Genomic_DNA"/>
</dbReference>
<dbReference type="Gene3D" id="3.90.1300.10">
    <property type="entry name" value="Amidase signature (AS) domain"/>
    <property type="match status" value="1"/>
</dbReference>
<dbReference type="InterPro" id="IPR000120">
    <property type="entry name" value="Amidase"/>
</dbReference>
<evidence type="ECO:0000313" key="3">
    <source>
        <dbReference type="EMBL" id="KAE9398733.1"/>
    </source>
</evidence>
<protein>
    <submittedName>
        <fullName evidence="3">Amidase signature enzyme</fullName>
    </submittedName>
</protein>
<evidence type="ECO:0000256" key="1">
    <source>
        <dbReference type="ARBA" id="ARBA00009199"/>
    </source>
</evidence>
<name>A0A6A4HL34_9AGAR</name>
<dbReference type="OrthoDB" id="1879366at2759"/>
<dbReference type="InterPro" id="IPR020556">
    <property type="entry name" value="Amidase_CS"/>
</dbReference>
<dbReference type="PANTHER" id="PTHR11895">
    <property type="entry name" value="TRANSAMIDASE"/>
    <property type="match status" value="1"/>
</dbReference>
<evidence type="ECO:0000313" key="4">
    <source>
        <dbReference type="Proteomes" id="UP000799118"/>
    </source>
</evidence>
<sequence>MSVTSLEVSASNPITKADLDNILHKLGQKLKPDEEPAYLGLLQALHDSVETVLNLPDYEPVPDLQRFPRTNVHFPKAQDNLHGGWAWKCTIKDTQPNDGALAGRVVVVKDNITVAGVDCLLGTAMFEGWKPTADATVVTRILEAGGTLAGKAVCENLSMSASSFSAATGAVHNPYGRGYSTGGSSSGCGVLVATGEAEMAMGGDQGGSVRLPASWCGLYGLKPTFGLVPYTGIAPLEATIDHTGPMTQTCLDNAILLKVVAGRDDLDSRTAGSPSPADVPDYQTVLMSLKGLDMPLKGFRIGLVKEGFEVCENGSLNDPRVGVKVREAAWRWRQLGAEVEEVSIPMHHLAPALWVCISRMGCAPVLWDGMSNHSNFSMVELSRKMQRIRTAEGWEKLAWAPKNMLLNGRYLWDKHPELYGKAVNQVQLLRTKYNEALSQFDVLKISRSLGQTLNTCPFNITGHPSLSMPVGMLASLDDSTLRFPVGLQVTGKHMDETSIYKAAFAWEEKFNWKSL</sequence>
<reference evidence="3" key="1">
    <citation type="journal article" date="2019" name="Environ. Microbiol.">
        <title>Fungal ecological strategies reflected in gene transcription - a case study of two litter decomposers.</title>
        <authorList>
            <person name="Barbi F."/>
            <person name="Kohler A."/>
            <person name="Barry K."/>
            <person name="Baskaran P."/>
            <person name="Daum C."/>
            <person name="Fauchery L."/>
            <person name="Ihrmark K."/>
            <person name="Kuo A."/>
            <person name="LaButti K."/>
            <person name="Lipzen A."/>
            <person name="Morin E."/>
            <person name="Grigoriev I.V."/>
            <person name="Henrissat B."/>
            <person name="Lindahl B."/>
            <person name="Martin F."/>
        </authorList>
    </citation>
    <scope>NUCLEOTIDE SEQUENCE</scope>
    <source>
        <strain evidence="3">JB14</strain>
    </source>
</reference>
<proteinExistence type="inferred from homology"/>